<evidence type="ECO:0000313" key="1">
    <source>
        <dbReference type="EMBL" id="QDW66556.1"/>
    </source>
</evidence>
<dbReference type="EMBL" id="CP042218">
    <property type="protein sequence ID" value="QDW66556.1"/>
    <property type="molecule type" value="Genomic_DNA"/>
</dbReference>
<evidence type="ECO:0000313" key="2">
    <source>
        <dbReference type="Proteomes" id="UP000316584"/>
    </source>
</evidence>
<gene>
    <name evidence="1" type="ORF">FPZ22_06305</name>
</gene>
<sequence length="361" mass="40706">MQSPVELPRIQFACCGFGSSPICLGTCVCYPVARPLRRHCRAVQPFSWHQAGLERLPGREGTVRAGAGSGARPMLNYGRAHQDNITWGAFSMKTKRRKNSRIRALYVRYLRPYIRQDIDRQRIKLPYFVLGYWPLILLKNLSPLDKLRLFWRFLVIDWFIVHAHRPSEISVVCRALSERRAQAGEALLEAGCFNGGSSAKFSVLCSMLGYRLSIYDSFEGVEELSPEEKSESYDFSGEYAASEELVRENIMRYGEISVCSFHKGWFADTLARTRVPYPVRVAYIDCDVAKGTREALHGIVPALVHDGWIFSQDFHITPVVNLLLDEGTWMPLGKGMPIISKLGEQIAGIRFGGPLIAEEAA</sequence>
<evidence type="ECO:0008006" key="3">
    <source>
        <dbReference type="Google" id="ProtNLM"/>
    </source>
</evidence>
<dbReference type="Proteomes" id="UP000316584">
    <property type="component" value="Chromosome"/>
</dbReference>
<dbReference type="InterPro" id="IPR008884">
    <property type="entry name" value="TylF_MeTrfase"/>
</dbReference>
<dbReference type="Gene3D" id="3.40.50.150">
    <property type="entry name" value="Vaccinia Virus protein VP39"/>
    <property type="match status" value="1"/>
</dbReference>
<dbReference type="PANTHER" id="PTHR40036:SF1">
    <property type="entry name" value="MACROCIN O-METHYLTRANSFERASE"/>
    <property type="match status" value="1"/>
</dbReference>
<dbReference type="Pfam" id="PF05711">
    <property type="entry name" value="TylF"/>
    <property type="match status" value="1"/>
</dbReference>
<proteinExistence type="predicted"/>
<dbReference type="PANTHER" id="PTHR40036">
    <property type="entry name" value="MACROCIN O-METHYLTRANSFERASE"/>
    <property type="match status" value="1"/>
</dbReference>
<reference evidence="1 2" key="1">
    <citation type="submission" date="2019-07" db="EMBL/GenBank/DDBJ databases">
        <title>Full genome sequence of Luteimonas sp. Gr-4.</title>
        <authorList>
            <person name="Im W.-T."/>
        </authorList>
    </citation>
    <scope>NUCLEOTIDE SEQUENCE [LARGE SCALE GENOMIC DNA]</scope>
    <source>
        <strain evidence="1 2">Gr-4</strain>
    </source>
</reference>
<name>A0A518N3R1_9GAMM</name>
<dbReference type="OrthoDB" id="9799872at2"/>
<keyword evidence="2" id="KW-1185">Reference proteome</keyword>
<dbReference type="AlphaFoldDB" id="A0A518N3R1"/>
<accession>A0A518N3R1</accession>
<protein>
    <recommendedName>
        <fullName evidence="3">Class I SAM-dependent methyltransferase</fullName>
    </recommendedName>
</protein>
<dbReference type="KEGG" id="lug:FPZ22_06305"/>
<organism evidence="1 2">
    <name type="scientific">Luteimonas granuli</name>
    <dbReference type="NCBI Taxonomy" id="1176533"/>
    <lineage>
        <taxon>Bacteria</taxon>
        <taxon>Pseudomonadati</taxon>
        <taxon>Pseudomonadota</taxon>
        <taxon>Gammaproteobacteria</taxon>
        <taxon>Lysobacterales</taxon>
        <taxon>Lysobacteraceae</taxon>
        <taxon>Luteimonas</taxon>
    </lineage>
</organism>
<dbReference type="InterPro" id="IPR029063">
    <property type="entry name" value="SAM-dependent_MTases_sf"/>
</dbReference>